<evidence type="ECO:0000313" key="3">
    <source>
        <dbReference type="Proteomes" id="UP000039865"/>
    </source>
</evidence>
<gene>
    <name evidence="2" type="primary">Contig12558.g13402</name>
    <name evidence="2" type="ORF">STYLEM_12131</name>
</gene>
<accession>A0A078AP46</accession>
<dbReference type="InParanoid" id="A0A078AP46"/>
<feature type="transmembrane region" description="Helical" evidence="1">
    <location>
        <begin position="96"/>
        <end position="115"/>
    </location>
</feature>
<dbReference type="Proteomes" id="UP000039865">
    <property type="component" value="Unassembled WGS sequence"/>
</dbReference>
<evidence type="ECO:0000256" key="1">
    <source>
        <dbReference type="SAM" id="Phobius"/>
    </source>
</evidence>
<protein>
    <recommendedName>
        <fullName evidence="4">Transmembrane protein</fullName>
    </recommendedName>
</protein>
<proteinExistence type="predicted"/>
<keyword evidence="1" id="KW-0812">Transmembrane</keyword>
<evidence type="ECO:0008006" key="4">
    <source>
        <dbReference type="Google" id="ProtNLM"/>
    </source>
</evidence>
<keyword evidence="1" id="KW-1133">Transmembrane helix</keyword>
<name>A0A078AP46_STYLE</name>
<organism evidence="2 3">
    <name type="scientific">Stylonychia lemnae</name>
    <name type="common">Ciliate</name>
    <dbReference type="NCBI Taxonomy" id="5949"/>
    <lineage>
        <taxon>Eukaryota</taxon>
        <taxon>Sar</taxon>
        <taxon>Alveolata</taxon>
        <taxon>Ciliophora</taxon>
        <taxon>Intramacronucleata</taxon>
        <taxon>Spirotrichea</taxon>
        <taxon>Stichotrichia</taxon>
        <taxon>Sporadotrichida</taxon>
        <taxon>Oxytrichidae</taxon>
        <taxon>Stylonychinae</taxon>
        <taxon>Stylonychia</taxon>
    </lineage>
</organism>
<keyword evidence="3" id="KW-1185">Reference proteome</keyword>
<sequence length="153" mass="17532">MAIIASFSRQIHACSLIIFHLRFFKNQLIKLLVDMVKIAIKALVVSFNMTSPKIQKLNVNLDSNVKEEIVADSSTQMNLAMLKAGKKRKMMMFKSFAFLIYNVLLSNALECILLLQENLLNTKSIKLAAMFQSIKFQRKCSQHLKSNVHKQKQ</sequence>
<reference evidence="2 3" key="1">
    <citation type="submission" date="2014-06" db="EMBL/GenBank/DDBJ databases">
        <authorList>
            <person name="Swart Estienne"/>
        </authorList>
    </citation>
    <scope>NUCLEOTIDE SEQUENCE [LARGE SCALE GENOMIC DNA]</scope>
    <source>
        <strain evidence="2 3">130c</strain>
    </source>
</reference>
<dbReference type="AlphaFoldDB" id="A0A078AP46"/>
<evidence type="ECO:0000313" key="2">
    <source>
        <dbReference type="EMBL" id="CDW83092.1"/>
    </source>
</evidence>
<dbReference type="EMBL" id="CCKQ01011524">
    <property type="protein sequence ID" value="CDW83092.1"/>
    <property type="molecule type" value="Genomic_DNA"/>
</dbReference>
<keyword evidence="1" id="KW-0472">Membrane</keyword>